<dbReference type="Pfam" id="PF00076">
    <property type="entry name" value="RRM_1"/>
    <property type="match status" value="1"/>
</dbReference>
<protein>
    <recommendedName>
        <fullName evidence="2">RRM domain-containing protein</fullName>
    </recommendedName>
</protein>
<keyword evidence="4" id="KW-1185">Reference proteome</keyword>
<proteinExistence type="predicted"/>
<feature type="compositionally biased region" description="Basic residues" evidence="1">
    <location>
        <begin position="203"/>
        <end position="212"/>
    </location>
</feature>
<accession>K0SCL5</accession>
<feature type="compositionally biased region" description="Basic and acidic residues" evidence="1">
    <location>
        <begin position="154"/>
        <end position="172"/>
    </location>
</feature>
<dbReference type="OrthoDB" id="48395at2759"/>
<sequence length="251" mass="28190">MFAISLSKRPRSLPSLVFSDTDEKMKAVRSLLFAAPPYSRRKYAQAGERNTTKGKRKEEETPYSLGRNGVMAQSTWTQVHLCGLPRSSDMSDTTIETLIANQYGLDAAEAGISSSWAGPGSTLVKRDEATGHCRGYAFLAFHSREGATSFVDSVNDRQGQHETLTDDDRLPWGDLKAELSRPKKNSAKKGAKQQTDYSDLRLRRQRKAPVRKHPVIKWRPVTTDIEQKSQESFGKVGILHRYNDRGLKAYQ</sequence>
<gene>
    <name evidence="3" type="ORF">THAOC_23655</name>
</gene>
<evidence type="ECO:0000259" key="2">
    <source>
        <dbReference type="Pfam" id="PF00076"/>
    </source>
</evidence>
<dbReference type="AlphaFoldDB" id="K0SCL5"/>
<feature type="region of interest" description="Disordered" evidence="1">
    <location>
        <begin position="178"/>
        <end position="212"/>
    </location>
</feature>
<feature type="region of interest" description="Disordered" evidence="1">
    <location>
        <begin position="43"/>
        <end position="62"/>
    </location>
</feature>
<comment type="caution">
    <text evidence="3">The sequence shown here is derived from an EMBL/GenBank/DDBJ whole genome shotgun (WGS) entry which is preliminary data.</text>
</comment>
<reference evidence="3 4" key="1">
    <citation type="journal article" date="2012" name="Genome Biol.">
        <title>Genome and low-iron response of an oceanic diatom adapted to chronic iron limitation.</title>
        <authorList>
            <person name="Lommer M."/>
            <person name="Specht M."/>
            <person name="Roy A.S."/>
            <person name="Kraemer L."/>
            <person name="Andreson R."/>
            <person name="Gutowska M.A."/>
            <person name="Wolf J."/>
            <person name="Bergner S.V."/>
            <person name="Schilhabel M.B."/>
            <person name="Klostermeier U.C."/>
            <person name="Beiko R.G."/>
            <person name="Rosenstiel P."/>
            <person name="Hippler M."/>
            <person name="Laroche J."/>
        </authorList>
    </citation>
    <scope>NUCLEOTIDE SEQUENCE [LARGE SCALE GENOMIC DNA]</scope>
    <source>
        <strain evidence="3 4">CCMP1005</strain>
    </source>
</reference>
<evidence type="ECO:0000256" key="1">
    <source>
        <dbReference type="SAM" id="MobiDB-lite"/>
    </source>
</evidence>
<dbReference type="EMBL" id="AGNL01031391">
    <property type="protein sequence ID" value="EJK56452.1"/>
    <property type="molecule type" value="Genomic_DNA"/>
</dbReference>
<organism evidence="3 4">
    <name type="scientific">Thalassiosira oceanica</name>
    <name type="common">Marine diatom</name>
    <dbReference type="NCBI Taxonomy" id="159749"/>
    <lineage>
        <taxon>Eukaryota</taxon>
        <taxon>Sar</taxon>
        <taxon>Stramenopiles</taxon>
        <taxon>Ochrophyta</taxon>
        <taxon>Bacillariophyta</taxon>
        <taxon>Coscinodiscophyceae</taxon>
        <taxon>Thalassiosirophycidae</taxon>
        <taxon>Thalassiosirales</taxon>
        <taxon>Thalassiosiraceae</taxon>
        <taxon>Thalassiosira</taxon>
    </lineage>
</organism>
<dbReference type="InterPro" id="IPR000504">
    <property type="entry name" value="RRM_dom"/>
</dbReference>
<feature type="region of interest" description="Disordered" evidence="1">
    <location>
        <begin position="153"/>
        <end position="172"/>
    </location>
</feature>
<name>K0SCL5_THAOC</name>
<dbReference type="Gene3D" id="3.30.70.330">
    <property type="match status" value="1"/>
</dbReference>
<dbReference type="Proteomes" id="UP000266841">
    <property type="component" value="Unassembled WGS sequence"/>
</dbReference>
<evidence type="ECO:0000313" key="3">
    <source>
        <dbReference type="EMBL" id="EJK56452.1"/>
    </source>
</evidence>
<dbReference type="eggNOG" id="ENOG502SWDR">
    <property type="taxonomic scope" value="Eukaryota"/>
</dbReference>
<dbReference type="InterPro" id="IPR012677">
    <property type="entry name" value="Nucleotide-bd_a/b_plait_sf"/>
</dbReference>
<feature type="domain" description="RRM" evidence="2">
    <location>
        <begin position="124"/>
        <end position="160"/>
    </location>
</feature>
<feature type="compositionally biased region" description="Basic residues" evidence="1">
    <location>
        <begin position="182"/>
        <end position="191"/>
    </location>
</feature>
<dbReference type="GO" id="GO:0003723">
    <property type="term" value="F:RNA binding"/>
    <property type="evidence" value="ECO:0007669"/>
    <property type="project" value="InterPro"/>
</dbReference>
<evidence type="ECO:0000313" key="4">
    <source>
        <dbReference type="Proteomes" id="UP000266841"/>
    </source>
</evidence>